<gene>
    <name evidence="1" type="ORF">FOYG_16977</name>
</gene>
<protein>
    <submittedName>
        <fullName evidence="1">Uncharacterized protein</fullName>
    </submittedName>
</protein>
<organism evidence="1 2">
    <name type="scientific">Fusarium oxysporum NRRL 32931</name>
    <dbReference type="NCBI Taxonomy" id="660029"/>
    <lineage>
        <taxon>Eukaryota</taxon>
        <taxon>Fungi</taxon>
        <taxon>Dikarya</taxon>
        <taxon>Ascomycota</taxon>
        <taxon>Pezizomycotina</taxon>
        <taxon>Sordariomycetes</taxon>
        <taxon>Hypocreomycetidae</taxon>
        <taxon>Hypocreales</taxon>
        <taxon>Nectriaceae</taxon>
        <taxon>Fusarium</taxon>
        <taxon>Fusarium oxysporum species complex</taxon>
    </lineage>
</organism>
<sequence>MVRLIKGVLPSRAPLPSDSIASPTLKAHLADVRVLVRTR</sequence>
<evidence type="ECO:0000313" key="1">
    <source>
        <dbReference type="EMBL" id="EWY79912.1"/>
    </source>
</evidence>
<evidence type="ECO:0000313" key="2">
    <source>
        <dbReference type="Proteomes" id="UP000030753"/>
    </source>
</evidence>
<dbReference type="EMBL" id="JH717853">
    <property type="protein sequence ID" value="EWY79912.1"/>
    <property type="molecule type" value="Genomic_DNA"/>
</dbReference>
<accession>W9HCI8</accession>
<name>W9HCI8_FUSOX</name>
<dbReference type="AlphaFoldDB" id="W9HCI8"/>
<dbReference type="HOGENOM" id="CLU_3320121_0_0_1"/>
<dbReference type="Proteomes" id="UP000030753">
    <property type="component" value="Unassembled WGS sequence"/>
</dbReference>
<proteinExistence type="predicted"/>
<reference evidence="1 2" key="1">
    <citation type="submission" date="2011-06" db="EMBL/GenBank/DDBJ databases">
        <title>The Genome Sequence of Fusarium oxysporum FOSC 3-a.</title>
        <authorList>
            <consortium name="The Broad Institute Genome Sequencing Platform"/>
            <person name="Ma L.-J."/>
            <person name="Gale L.R."/>
            <person name="Schwartz D.C."/>
            <person name="Zhou S."/>
            <person name="Corby-Kistler H."/>
            <person name="Young S.K."/>
            <person name="Zeng Q."/>
            <person name="Gargeya S."/>
            <person name="Fitzgerald M."/>
            <person name="Haas B."/>
            <person name="Abouelleil A."/>
            <person name="Alvarado L."/>
            <person name="Arachchi H.M."/>
            <person name="Berlin A."/>
            <person name="Brown A."/>
            <person name="Chapman S.B."/>
            <person name="Chen Z."/>
            <person name="Dunbar C."/>
            <person name="Freedman E."/>
            <person name="Gearin G."/>
            <person name="Gellesch M."/>
            <person name="Goldberg J."/>
            <person name="Griggs A."/>
            <person name="Gujja S."/>
            <person name="Heiman D."/>
            <person name="Howarth C."/>
            <person name="Larson L."/>
            <person name="Lui A."/>
            <person name="MacDonald P.J.P."/>
            <person name="Mehta T."/>
            <person name="Montmayeur A."/>
            <person name="Murphy C."/>
            <person name="Neiman D."/>
            <person name="Pearson M."/>
            <person name="Priest M."/>
            <person name="Roberts A."/>
            <person name="Saif S."/>
            <person name="Shea T."/>
            <person name="Shenoy N."/>
            <person name="Sisk P."/>
            <person name="Stolte C."/>
            <person name="Sykes S."/>
            <person name="Wortman J."/>
            <person name="Nusbaum C."/>
            <person name="Birren B."/>
        </authorList>
    </citation>
    <scope>NUCLEOTIDE SEQUENCE [LARGE SCALE GENOMIC DNA]</scope>
    <source>
        <strain evidence="2">FOSC 3-a</strain>
    </source>
</reference>